<accession>A0A392MQ81</accession>
<proteinExistence type="predicted"/>
<name>A0A392MQ81_9FABA</name>
<comment type="caution">
    <text evidence="1">The sequence shown here is derived from an EMBL/GenBank/DDBJ whole genome shotgun (WGS) entry which is preliminary data.</text>
</comment>
<organism evidence="1 2">
    <name type="scientific">Trifolium medium</name>
    <dbReference type="NCBI Taxonomy" id="97028"/>
    <lineage>
        <taxon>Eukaryota</taxon>
        <taxon>Viridiplantae</taxon>
        <taxon>Streptophyta</taxon>
        <taxon>Embryophyta</taxon>
        <taxon>Tracheophyta</taxon>
        <taxon>Spermatophyta</taxon>
        <taxon>Magnoliopsida</taxon>
        <taxon>eudicotyledons</taxon>
        <taxon>Gunneridae</taxon>
        <taxon>Pentapetalae</taxon>
        <taxon>rosids</taxon>
        <taxon>fabids</taxon>
        <taxon>Fabales</taxon>
        <taxon>Fabaceae</taxon>
        <taxon>Papilionoideae</taxon>
        <taxon>50 kb inversion clade</taxon>
        <taxon>NPAAA clade</taxon>
        <taxon>Hologalegina</taxon>
        <taxon>IRL clade</taxon>
        <taxon>Trifolieae</taxon>
        <taxon>Trifolium</taxon>
    </lineage>
</organism>
<protein>
    <submittedName>
        <fullName evidence="1">Uncharacterized protein</fullName>
    </submittedName>
</protein>
<evidence type="ECO:0000313" key="1">
    <source>
        <dbReference type="EMBL" id="MCH88434.1"/>
    </source>
</evidence>
<evidence type="ECO:0000313" key="2">
    <source>
        <dbReference type="Proteomes" id="UP000265520"/>
    </source>
</evidence>
<sequence length="48" mass="4907">MFPCNCPNSFTCIYQVVCSLCTNDAVTVAVVVNAVIAVAATRNAAVAA</sequence>
<gene>
    <name evidence="1" type="ORF">A2U01_0009323</name>
</gene>
<reference evidence="1 2" key="1">
    <citation type="journal article" date="2018" name="Front. Plant Sci.">
        <title>Red Clover (Trifolium pratense) and Zigzag Clover (T. medium) - A Picture of Genomic Similarities and Differences.</title>
        <authorList>
            <person name="Dluhosova J."/>
            <person name="Istvanek J."/>
            <person name="Nedelnik J."/>
            <person name="Repkova J."/>
        </authorList>
    </citation>
    <scope>NUCLEOTIDE SEQUENCE [LARGE SCALE GENOMIC DNA]</scope>
    <source>
        <strain evidence="2">cv. 10/8</strain>
        <tissue evidence="1">Leaf</tissue>
    </source>
</reference>
<dbReference type="Proteomes" id="UP000265520">
    <property type="component" value="Unassembled WGS sequence"/>
</dbReference>
<dbReference type="AlphaFoldDB" id="A0A392MQ81"/>
<dbReference type="EMBL" id="LXQA010014167">
    <property type="protein sequence ID" value="MCH88434.1"/>
    <property type="molecule type" value="Genomic_DNA"/>
</dbReference>
<keyword evidence="2" id="KW-1185">Reference proteome</keyword>